<dbReference type="PANTHER" id="PTHR43214:SF43">
    <property type="entry name" value="TWO-COMPONENT RESPONSE REGULATOR"/>
    <property type="match status" value="1"/>
</dbReference>
<evidence type="ECO:0000256" key="2">
    <source>
        <dbReference type="ARBA" id="ARBA00023125"/>
    </source>
</evidence>
<feature type="domain" description="HTH luxR-type" evidence="4">
    <location>
        <begin position="153"/>
        <end position="218"/>
    </location>
</feature>
<dbReference type="AlphaFoldDB" id="A0A2S7SQP8"/>
<evidence type="ECO:0000256" key="3">
    <source>
        <dbReference type="PROSITE-ProRule" id="PRU00169"/>
    </source>
</evidence>
<feature type="modified residue" description="4-aspartylphosphate" evidence="3">
    <location>
        <position position="54"/>
    </location>
</feature>
<dbReference type="EMBL" id="PPSL01000008">
    <property type="protein sequence ID" value="PQJ09074.1"/>
    <property type="molecule type" value="Genomic_DNA"/>
</dbReference>
<dbReference type="SMART" id="SM00448">
    <property type="entry name" value="REC"/>
    <property type="match status" value="1"/>
</dbReference>
<feature type="domain" description="Response regulatory" evidence="5">
    <location>
        <begin position="3"/>
        <end position="125"/>
    </location>
</feature>
<gene>
    <name evidence="6" type="ORF">CJD36_021085</name>
</gene>
<dbReference type="PROSITE" id="PS50043">
    <property type="entry name" value="HTH_LUXR_2"/>
    <property type="match status" value="1"/>
</dbReference>
<comment type="caution">
    <text evidence="6">The sequence shown here is derived from an EMBL/GenBank/DDBJ whole genome shotgun (WGS) entry which is preliminary data.</text>
</comment>
<dbReference type="SMART" id="SM00421">
    <property type="entry name" value="HTH_LUXR"/>
    <property type="match status" value="1"/>
</dbReference>
<keyword evidence="7" id="KW-1185">Reference proteome</keyword>
<organism evidence="6 7">
    <name type="scientific">Flavipsychrobacter stenotrophus</name>
    <dbReference type="NCBI Taxonomy" id="2077091"/>
    <lineage>
        <taxon>Bacteria</taxon>
        <taxon>Pseudomonadati</taxon>
        <taxon>Bacteroidota</taxon>
        <taxon>Chitinophagia</taxon>
        <taxon>Chitinophagales</taxon>
        <taxon>Chitinophagaceae</taxon>
        <taxon>Flavipsychrobacter</taxon>
    </lineage>
</organism>
<evidence type="ECO:0000256" key="1">
    <source>
        <dbReference type="ARBA" id="ARBA00022553"/>
    </source>
</evidence>
<dbReference type="CDD" id="cd17535">
    <property type="entry name" value="REC_NarL-like"/>
    <property type="match status" value="1"/>
</dbReference>
<dbReference type="SUPFAM" id="SSF52172">
    <property type="entry name" value="CheY-like"/>
    <property type="match status" value="1"/>
</dbReference>
<evidence type="ECO:0000259" key="5">
    <source>
        <dbReference type="PROSITE" id="PS50110"/>
    </source>
</evidence>
<reference evidence="6 7" key="1">
    <citation type="submission" date="2018-01" db="EMBL/GenBank/DDBJ databases">
        <title>A novel member of the phylum Bacteroidetes isolated from glacier ice.</title>
        <authorList>
            <person name="Liu Q."/>
            <person name="Xin Y.-H."/>
        </authorList>
    </citation>
    <scope>NUCLEOTIDE SEQUENCE [LARGE SCALE GENOMIC DNA]</scope>
    <source>
        <strain evidence="6 7">RB1R16</strain>
    </source>
</reference>
<evidence type="ECO:0000313" key="6">
    <source>
        <dbReference type="EMBL" id="PQJ09074.1"/>
    </source>
</evidence>
<dbReference type="SUPFAM" id="SSF46894">
    <property type="entry name" value="C-terminal effector domain of the bipartite response regulators"/>
    <property type="match status" value="1"/>
</dbReference>
<protein>
    <recommendedName>
        <fullName evidence="8">DNA-binding response regulator</fullName>
    </recommendedName>
</protein>
<evidence type="ECO:0000259" key="4">
    <source>
        <dbReference type="PROSITE" id="PS50043"/>
    </source>
</evidence>
<evidence type="ECO:0008006" key="8">
    <source>
        <dbReference type="Google" id="ProtNLM"/>
    </source>
</evidence>
<proteinExistence type="predicted"/>
<dbReference type="PANTHER" id="PTHR43214">
    <property type="entry name" value="TWO-COMPONENT RESPONSE REGULATOR"/>
    <property type="match status" value="1"/>
</dbReference>
<dbReference type="InterPro" id="IPR016032">
    <property type="entry name" value="Sig_transdc_resp-reg_C-effctor"/>
</dbReference>
<dbReference type="GO" id="GO:0000160">
    <property type="term" value="P:phosphorelay signal transduction system"/>
    <property type="evidence" value="ECO:0007669"/>
    <property type="project" value="InterPro"/>
</dbReference>
<dbReference type="GO" id="GO:0006355">
    <property type="term" value="P:regulation of DNA-templated transcription"/>
    <property type="evidence" value="ECO:0007669"/>
    <property type="project" value="InterPro"/>
</dbReference>
<sequence length="222" mass="25290">MISIYNLEDYKIIRDGIKYLLTQEPDFKWIGDSRDVDDLYAALDSQNIDIVLLDIYLDGMQDVKTSNGFEICRYITNNYPSVKVIAHSMYDDSDKVVKMFAAGAKGFVSKRTGYDYLIKGIRTVYDGGIFICSESGKNLKNVSDYINGQAIELKAINEFFSKREKEVLELMAKGFLSKDIAKELFITEKTVESHRRNMVQKAKVKNTMELISLAISRGIIKT</sequence>
<dbReference type="PRINTS" id="PR00038">
    <property type="entry name" value="HTHLUXR"/>
</dbReference>
<keyword evidence="2" id="KW-0238">DNA-binding</keyword>
<keyword evidence="1 3" id="KW-0597">Phosphoprotein</keyword>
<dbReference type="RefSeq" id="WP_105041196.1">
    <property type="nucleotide sequence ID" value="NZ_PPSL01000008.1"/>
</dbReference>
<dbReference type="GO" id="GO:0003677">
    <property type="term" value="F:DNA binding"/>
    <property type="evidence" value="ECO:0007669"/>
    <property type="project" value="UniProtKB-KW"/>
</dbReference>
<dbReference type="Proteomes" id="UP000239872">
    <property type="component" value="Unassembled WGS sequence"/>
</dbReference>
<dbReference type="InterPro" id="IPR011006">
    <property type="entry name" value="CheY-like_superfamily"/>
</dbReference>
<dbReference type="InterPro" id="IPR058245">
    <property type="entry name" value="NreC/VraR/RcsB-like_REC"/>
</dbReference>
<name>A0A2S7SQP8_9BACT</name>
<dbReference type="PROSITE" id="PS50110">
    <property type="entry name" value="RESPONSE_REGULATORY"/>
    <property type="match status" value="1"/>
</dbReference>
<dbReference type="Pfam" id="PF00072">
    <property type="entry name" value="Response_reg"/>
    <property type="match status" value="1"/>
</dbReference>
<dbReference type="CDD" id="cd06170">
    <property type="entry name" value="LuxR_C_like"/>
    <property type="match status" value="1"/>
</dbReference>
<dbReference type="Gene3D" id="3.40.50.2300">
    <property type="match status" value="1"/>
</dbReference>
<evidence type="ECO:0000313" key="7">
    <source>
        <dbReference type="Proteomes" id="UP000239872"/>
    </source>
</evidence>
<dbReference type="InterPro" id="IPR001789">
    <property type="entry name" value="Sig_transdc_resp-reg_receiver"/>
</dbReference>
<dbReference type="InterPro" id="IPR039420">
    <property type="entry name" value="WalR-like"/>
</dbReference>
<dbReference type="PROSITE" id="PS00622">
    <property type="entry name" value="HTH_LUXR_1"/>
    <property type="match status" value="1"/>
</dbReference>
<accession>A0A2S7SQP8</accession>
<dbReference type="InterPro" id="IPR000792">
    <property type="entry name" value="Tscrpt_reg_LuxR_C"/>
</dbReference>
<dbReference type="Pfam" id="PF00196">
    <property type="entry name" value="GerE"/>
    <property type="match status" value="1"/>
</dbReference>